<dbReference type="Proteomes" id="UP000074108">
    <property type="component" value="Unassembled WGS sequence"/>
</dbReference>
<keyword evidence="1 3" id="KW-0474">Menaquinone biosynthesis</keyword>
<evidence type="ECO:0000256" key="3">
    <source>
        <dbReference type="HAMAP-Rule" id="MF_01660"/>
    </source>
</evidence>
<organism evidence="5 6">
    <name type="scientific">Bacillus coahuilensis p1.1.43</name>
    <dbReference type="NCBI Taxonomy" id="1150625"/>
    <lineage>
        <taxon>Bacteria</taxon>
        <taxon>Bacillati</taxon>
        <taxon>Bacillota</taxon>
        <taxon>Bacilli</taxon>
        <taxon>Bacillales</taxon>
        <taxon>Bacillaceae</taxon>
        <taxon>Bacillus</taxon>
    </lineage>
</organism>
<evidence type="ECO:0000256" key="2">
    <source>
        <dbReference type="ARBA" id="ARBA00023239"/>
    </source>
</evidence>
<dbReference type="HAMAP" id="MF_01660">
    <property type="entry name" value="MenH"/>
    <property type="match status" value="1"/>
</dbReference>
<dbReference type="Gene3D" id="3.40.50.1820">
    <property type="entry name" value="alpha/beta hydrolase"/>
    <property type="match status" value="1"/>
</dbReference>
<evidence type="ECO:0000313" key="5">
    <source>
        <dbReference type="EMBL" id="KUP05459.1"/>
    </source>
</evidence>
<dbReference type="GO" id="GO:0070205">
    <property type="term" value="F:2-succinyl-6-hydroxy-2,4-cyclohexadiene-1-carboxylate synthase activity"/>
    <property type="evidence" value="ECO:0007669"/>
    <property type="project" value="UniProtKB-UniRule"/>
</dbReference>
<comment type="similarity">
    <text evidence="3">Belongs to the AB hydrolase superfamily. MenH family.</text>
</comment>
<evidence type="ECO:0000259" key="4">
    <source>
        <dbReference type="Pfam" id="PF00561"/>
    </source>
</evidence>
<dbReference type="PRINTS" id="PR00111">
    <property type="entry name" value="ABHYDROLASE"/>
</dbReference>
<dbReference type="GO" id="GO:0009234">
    <property type="term" value="P:menaquinone biosynthetic process"/>
    <property type="evidence" value="ECO:0007669"/>
    <property type="project" value="UniProtKB-UniRule"/>
</dbReference>
<dbReference type="PANTHER" id="PTHR42916">
    <property type="entry name" value="2-SUCCINYL-5-ENOLPYRUVYL-6-HYDROXY-3-CYCLOHEXENE-1-CARBOXYLATE SYNTHASE"/>
    <property type="match status" value="1"/>
</dbReference>
<keyword evidence="2 3" id="KW-0456">Lyase</keyword>
<dbReference type="EC" id="4.2.99.20" evidence="3"/>
<dbReference type="PATRIC" id="fig|1150625.3.peg.2581"/>
<comment type="function">
    <text evidence="3">Catalyzes a proton abstraction reaction that results in 2,5-elimination of pyruvate from 2-succinyl-5-enolpyruvyl-6-hydroxy-3-cyclohexene-1-carboxylate (SEPHCHC) and the formation of 2-succinyl-6-hydroxy-2,4-cyclohexadiene-1-carboxylate (SHCHC).</text>
</comment>
<name>A0A147K6D4_9BACI</name>
<protein>
    <recommendedName>
        <fullName evidence="3">Putative 2-succinyl-6-hydroxy-2,4-cyclohexadiene-1-carboxylate synthase</fullName>
        <shortName evidence="3">SHCHC synthase</shortName>
        <ecNumber evidence="3">4.2.99.20</ecNumber>
    </recommendedName>
</protein>
<keyword evidence="6" id="KW-1185">Reference proteome</keyword>
<dbReference type="InterPro" id="IPR000073">
    <property type="entry name" value="AB_hydrolase_1"/>
</dbReference>
<comment type="subunit">
    <text evidence="3">Monomer.</text>
</comment>
<gene>
    <name evidence="3" type="primary">menH</name>
    <name evidence="5" type="ORF">Q75_12120</name>
</gene>
<dbReference type="UniPathway" id="UPA00079"/>
<proteinExistence type="inferred from homology"/>
<comment type="caution">
    <text evidence="5">The sequence shown here is derived from an EMBL/GenBank/DDBJ whole genome shotgun (WGS) entry which is preliminary data.</text>
</comment>
<dbReference type="EMBL" id="LDYG01000037">
    <property type="protein sequence ID" value="KUP05459.1"/>
    <property type="molecule type" value="Genomic_DNA"/>
</dbReference>
<dbReference type="AlphaFoldDB" id="A0A147K6D4"/>
<comment type="pathway">
    <text evidence="3">Quinol/quinone metabolism; menaquinone biosynthesis.</text>
</comment>
<dbReference type="SUPFAM" id="SSF53474">
    <property type="entry name" value="alpha/beta-Hydrolases"/>
    <property type="match status" value="1"/>
</dbReference>
<evidence type="ECO:0000256" key="1">
    <source>
        <dbReference type="ARBA" id="ARBA00022428"/>
    </source>
</evidence>
<dbReference type="STRING" id="1150625.Q75_12120"/>
<dbReference type="NCBIfam" id="TIGR03695">
    <property type="entry name" value="menH_SHCHC"/>
    <property type="match status" value="1"/>
</dbReference>
<feature type="domain" description="AB hydrolase-1" evidence="4">
    <location>
        <begin position="18"/>
        <end position="251"/>
    </location>
</feature>
<evidence type="ECO:0000313" key="6">
    <source>
        <dbReference type="Proteomes" id="UP000074108"/>
    </source>
</evidence>
<comment type="catalytic activity">
    <reaction evidence="3">
        <text>5-enolpyruvoyl-6-hydroxy-2-succinyl-cyclohex-3-ene-1-carboxylate = (1R,6R)-6-hydroxy-2-succinyl-cyclohexa-2,4-diene-1-carboxylate + pyruvate</text>
        <dbReference type="Rhea" id="RHEA:25597"/>
        <dbReference type="ChEBI" id="CHEBI:15361"/>
        <dbReference type="ChEBI" id="CHEBI:58689"/>
        <dbReference type="ChEBI" id="CHEBI:58818"/>
        <dbReference type="EC" id="4.2.99.20"/>
    </reaction>
</comment>
<accession>A0A147K6D4</accession>
<dbReference type="InterPro" id="IPR029058">
    <property type="entry name" value="AB_hydrolase_fold"/>
</dbReference>
<sequence length="267" mass="29936">MKCRGIHYNVEVVGVGEPLVCLHGFTGDNSTWDAILPYLSPTMQVIKVDLIGHGKTDVPESPQRYSMIEVLQDIKIILDHLELATVNILGYSMGGRVALAFALNYPQSVKTLLLESASPGLETWEERRNRQRQDDALAQKILNEGIVSFINFWETLSLFSGLQNLSRIEKGKLREQRLRNNPIGLANSLKAMGTGVQESYWERLSELINNVELIVGEQDKKFVMIANKMKQRLPRCVIHSVSDASHTIHVEQPEKFGTIVNGALITT</sequence>
<reference evidence="5 6" key="1">
    <citation type="journal article" date="2016" name="Front. Microbiol.">
        <title>Microevolution Analysis of Bacillus coahuilensis Unveils Differences in Phosphorus Acquisition Strategies and Their Regulation.</title>
        <authorList>
            <person name="Gomez-Lunar Z."/>
            <person name="Hernandez-Gonzalez I."/>
            <person name="Rodriguez-Torres M.D."/>
            <person name="Souza V."/>
            <person name="Olmedo-Alvarez G."/>
        </authorList>
    </citation>
    <scope>NUCLEOTIDE SEQUENCE [LARGE SCALE GENOMIC DNA]</scope>
    <source>
        <strain evidence="6">p1.1.43</strain>
    </source>
</reference>
<dbReference type="UniPathway" id="UPA01057">
    <property type="reaction ID" value="UER00900"/>
</dbReference>
<dbReference type="InterPro" id="IPR022485">
    <property type="entry name" value="SHCHC_synthase_MenH"/>
</dbReference>
<dbReference type="Pfam" id="PF00561">
    <property type="entry name" value="Abhydrolase_1"/>
    <property type="match status" value="1"/>
</dbReference>
<dbReference type="PANTHER" id="PTHR42916:SF1">
    <property type="entry name" value="PROTEIN PHYLLO, CHLOROPLASTIC"/>
    <property type="match status" value="1"/>
</dbReference>
<comment type="pathway">
    <text evidence="3">Quinol/quinone metabolism; 1,4-dihydroxy-2-naphthoate biosynthesis; 1,4-dihydroxy-2-naphthoate from chorismate: step 3/7.</text>
</comment>